<keyword evidence="4" id="KW-1185">Reference proteome</keyword>
<keyword evidence="2" id="KW-1133">Transmembrane helix</keyword>
<feature type="transmembrane region" description="Helical" evidence="2">
    <location>
        <begin position="110"/>
        <end position="130"/>
    </location>
</feature>
<feature type="region of interest" description="Disordered" evidence="1">
    <location>
        <begin position="134"/>
        <end position="156"/>
    </location>
</feature>
<dbReference type="RefSeq" id="WP_200317087.1">
    <property type="nucleotide sequence ID" value="NZ_JAENJH010000002.1"/>
</dbReference>
<evidence type="ECO:0000256" key="1">
    <source>
        <dbReference type="SAM" id="MobiDB-lite"/>
    </source>
</evidence>
<proteinExistence type="predicted"/>
<sequence>MTDESRGTGGAVGPPWSVDLLADLHAGVLSESEAAELWPRVNTDPEARAILDALDATSADLASIDAAPVEPMPAHFAARLDAALEQEQQSRGSGNVVSIDAARKRRNKRAGWGAGFLAAAAAVVAAVVIVSPNTPSESTDGMAQPAPSATAPGSDAPLALTDNNLGSAVGSVSNVRDFGPLENRRNLDACLEAAGIDPAKQPVGFRPATIDGQDAVIVLYTTGELAQFRLVALAPDCGPDNPGLLRDETIGR</sequence>
<name>A0A934QQ60_9PSEU</name>
<dbReference type="AlphaFoldDB" id="A0A934QQ60"/>
<dbReference type="Proteomes" id="UP000635245">
    <property type="component" value="Unassembled WGS sequence"/>
</dbReference>
<gene>
    <name evidence="3" type="ORF">JHE00_09605</name>
</gene>
<protein>
    <recommendedName>
        <fullName evidence="5">Anti-sigma factor</fullName>
    </recommendedName>
</protein>
<dbReference type="EMBL" id="JAENJH010000002">
    <property type="protein sequence ID" value="MBK1784580.1"/>
    <property type="molecule type" value="Genomic_DNA"/>
</dbReference>
<evidence type="ECO:0000256" key="2">
    <source>
        <dbReference type="SAM" id="Phobius"/>
    </source>
</evidence>
<accession>A0A934QQ60</accession>
<comment type="caution">
    <text evidence="3">The sequence shown here is derived from an EMBL/GenBank/DDBJ whole genome shotgun (WGS) entry which is preliminary data.</text>
</comment>
<evidence type="ECO:0000313" key="4">
    <source>
        <dbReference type="Proteomes" id="UP000635245"/>
    </source>
</evidence>
<keyword evidence="2" id="KW-0812">Transmembrane</keyword>
<reference evidence="3" key="1">
    <citation type="submission" date="2020-12" db="EMBL/GenBank/DDBJ databases">
        <title>Prauserella sp. ASG 168, a novel actinomycete isolated from cave rock.</title>
        <authorList>
            <person name="Suriyachadkun C."/>
        </authorList>
    </citation>
    <scope>NUCLEOTIDE SEQUENCE</scope>
    <source>
        <strain evidence="3">ASG 168</strain>
    </source>
</reference>
<evidence type="ECO:0000313" key="3">
    <source>
        <dbReference type="EMBL" id="MBK1784580.1"/>
    </source>
</evidence>
<evidence type="ECO:0008006" key="5">
    <source>
        <dbReference type="Google" id="ProtNLM"/>
    </source>
</evidence>
<keyword evidence="2" id="KW-0472">Membrane</keyword>
<organism evidence="3 4">
    <name type="scientific">Prauserella cavernicola</name>
    <dbReference type="NCBI Taxonomy" id="2800127"/>
    <lineage>
        <taxon>Bacteria</taxon>
        <taxon>Bacillati</taxon>
        <taxon>Actinomycetota</taxon>
        <taxon>Actinomycetes</taxon>
        <taxon>Pseudonocardiales</taxon>
        <taxon>Pseudonocardiaceae</taxon>
        <taxon>Prauserella</taxon>
    </lineage>
</organism>